<dbReference type="Gene3D" id="2.10.109.10">
    <property type="entry name" value="Umud Fragment, subunit A"/>
    <property type="match status" value="1"/>
</dbReference>
<evidence type="ECO:0000259" key="10">
    <source>
        <dbReference type="Pfam" id="PF10502"/>
    </source>
</evidence>
<evidence type="ECO:0000256" key="8">
    <source>
        <dbReference type="RuleBase" id="RU003993"/>
    </source>
</evidence>
<evidence type="ECO:0000256" key="1">
    <source>
        <dbReference type="ARBA" id="ARBA00000677"/>
    </source>
</evidence>
<keyword evidence="5 8" id="KW-0645">Protease</keyword>
<evidence type="ECO:0000256" key="9">
    <source>
        <dbReference type="RuleBase" id="RU362042"/>
    </source>
</evidence>
<dbReference type="GO" id="GO:0005886">
    <property type="term" value="C:plasma membrane"/>
    <property type="evidence" value="ECO:0007669"/>
    <property type="project" value="UniProtKB-SubCell"/>
</dbReference>
<protein>
    <recommendedName>
        <fullName evidence="4 8">Signal peptidase I</fullName>
        <ecNumber evidence="4 8">3.4.21.89</ecNumber>
    </recommendedName>
</protein>
<accession>A0A939KHD6</accession>
<evidence type="ECO:0000256" key="5">
    <source>
        <dbReference type="ARBA" id="ARBA00022670"/>
    </source>
</evidence>
<dbReference type="AlphaFoldDB" id="A0A939KHD6"/>
<evidence type="ECO:0000256" key="2">
    <source>
        <dbReference type="ARBA" id="ARBA00004401"/>
    </source>
</evidence>
<dbReference type="NCBIfam" id="TIGR02227">
    <property type="entry name" value="sigpep_I_bact"/>
    <property type="match status" value="1"/>
</dbReference>
<comment type="caution">
    <text evidence="11">The sequence shown here is derived from an EMBL/GenBank/DDBJ whole genome shotgun (WGS) entry which is preliminary data.</text>
</comment>
<dbReference type="PROSITE" id="PS00501">
    <property type="entry name" value="SPASE_I_1"/>
    <property type="match status" value="1"/>
</dbReference>
<dbReference type="GO" id="GO:0006465">
    <property type="term" value="P:signal peptide processing"/>
    <property type="evidence" value="ECO:0007669"/>
    <property type="project" value="InterPro"/>
</dbReference>
<dbReference type="InterPro" id="IPR019533">
    <property type="entry name" value="Peptidase_S26"/>
</dbReference>
<dbReference type="GO" id="GO:0004252">
    <property type="term" value="F:serine-type endopeptidase activity"/>
    <property type="evidence" value="ECO:0007669"/>
    <property type="project" value="InterPro"/>
</dbReference>
<evidence type="ECO:0000313" key="11">
    <source>
        <dbReference type="EMBL" id="MBO1266472.1"/>
    </source>
</evidence>
<dbReference type="CDD" id="cd06530">
    <property type="entry name" value="S26_SPase_I"/>
    <property type="match status" value="1"/>
</dbReference>
<evidence type="ECO:0000256" key="6">
    <source>
        <dbReference type="ARBA" id="ARBA00022801"/>
    </source>
</evidence>
<dbReference type="PROSITE" id="PS00760">
    <property type="entry name" value="SPASE_I_2"/>
    <property type="match status" value="1"/>
</dbReference>
<keyword evidence="6 8" id="KW-0378">Hydrolase</keyword>
<dbReference type="PRINTS" id="PR00727">
    <property type="entry name" value="LEADERPTASE"/>
</dbReference>
<dbReference type="EC" id="3.4.21.89" evidence="4 8"/>
<reference evidence="11" key="1">
    <citation type="submission" date="2021-03" db="EMBL/GenBank/DDBJ databases">
        <title>A new species, PO-11, isolated from a karst cave deposit.</title>
        <authorList>
            <person name="Zhaoxiaoyong W."/>
        </authorList>
    </citation>
    <scope>NUCLEOTIDE SEQUENCE</scope>
    <source>
        <strain evidence="11">PO-11</strain>
    </source>
</reference>
<dbReference type="Pfam" id="PF10502">
    <property type="entry name" value="Peptidase_S26"/>
    <property type="match status" value="1"/>
</dbReference>
<proteinExistence type="inferred from homology"/>
<comment type="similarity">
    <text evidence="3 9">Belongs to the peptidase S26 family.</text>
</comment>
<evidence type="ECO:0000313" key="12">
    <source>
        <dbReference type="Proteomes" id="UP000664164"/>
    </source>
</evidence>
<dbReference type="InterPro" id="IPR000223">
    <property type="entry name" value="Pept_S26A_signal_pept_1"/>
</dbReference>
<dbReference type="InterPro" id="IPR036286">
    <property type="entry name" value="LexA/Signal_pep-like_sf"/>
</dbReference>
<dbReference type="GO" id="GO:0009003">
    <property type="term" value="F:signal peptidase activity"/>
    <property type="evidence" value="ECO:0007669"/>
    <property type="project" value="UniProtKB-EC"/>
</dbReference>
<feature type="domain" description="Peptidase S26" evidence="10">
    <location>
        <begin position="3"/>
        <end position="148"/>
    </location>
</feature>
<dbReference type="PANTHER" id="PTHR43390">
    <property type="entry name" value="SIGNAL PEPTIDASE I"/>
    <property type="match status" value="1"/>
</dbReference>
<dbReference type="EMBL" id="JAFNLL010000002">
    <property type="protein sequence ID" value="MBO1266472.1"/>
    <property type="molecule type" value="Genomic_DNA"/>
</dbReference>
<dbReference type="PANTHER" id="PTHR43390:SF1">
    <property type="entry name" value="CHLOROPLAST PROCESSING PEPTIDASE"/>
    <property type="match status" value="1"/>
</dbReference>
<name>A0A939KHD6_9MICC</name>
<comment type="catalytic activity">
    <reaction evidence="1 8">
        <text>Cleavage of hydrophobic, N-terminal signal or leader sequences from secreted and periplasmic proteins.</text>
        <dbReference type="EC" id="3.4.21.89"/>
    </reaction>
</comment>
<evidence type="ECO:0000256" key="7">
    <source>
        <dbReference type="PIRSR" id="PIRSR600223-1"/>
    </source>
</evidence>
<dbReference type="Proteomes" id="UP000664164">
    <property type="component" value="Unassembled WGS sequence"/>
</dbReference>
<dbReference type="InterPro" id="IPR019756">
    <property type="entry name" value="Pept_S26A_signal_pept_1_Ser-AS"/>
</dbReference>
<evidence type="ECO:0000256" key="4">
    <source>
        <dbReference type="ARBA" id="ARBA00013208"/>
    </source>
</evidence>
<sequence length="157" mass="16264">MVLVATAILLLVVIRIFILQPERVASDSMQPTLAPGDVIVLNKLGPALGGIHTGDLVTLDSPASGESIVKRVVATGGQSVEIYGGELVVDGNVVHESYVDMHNMGGIFFGPVAVPEGQVFLMGDNRLASIDSRDFGAVDAGSVEGSVLLTLPLGERG</sequence>
<gene>
    <name evidence="11" type="primary">lepB</name>
    <name evidence="11" type="ORF">J1902_00495</name>
</gene>
<feature type="active site" evidence="7">
    <location>
        <position position="28"/>
    </location>
</feature>
<evidence type="ECO:0000256" key="3">
    <source>
        <dbReference type="ARBA" id="ARBA00009370"/>
    </source>
</evidence>
<keyword evidence="12" id="KW-1185">Reference proteome</keyword>
<organism evidence="11 12">
    <name type="scientific">Arthrobacter cavernae</name>
    <dbReference type="NCBI Taxonomy" id="2817681"/>
    <lineage>
        <taxon>Bacteria</taxon>
        <taxon>Bacillati</taxon>
        <taxon>Actinomycetota</taxon>
        <taxon>Actinomycetes</taxon>
        <taxon>Micrococcales</taxon>
        <taxon>Micrococcaceae</taxon>
        <taxon>Arthrobacter</taxon>
    </lineage>
</organism>
<comment type="subcellular location">
    <subcellularLocation>
        <location evidence="2">Cell membrane</location>
        <topology evidence="2">Single-pass type II membrane protein</topology>
    </subcellularLocation>
    <subcellularLocation>
        <location evidence="9">Membrane</location>
        <topology evidence="9">Single-pass type II membrane protein</topology>
    </subcellularLocation>
</comment>
<dbReference type="SUPFAM" id="SSF51306">
    <property type="entry name" value="LexA/Signal peptidase"/>
    <property type="match status" value="1"/>
</dbReference>
<feature type="active site" evidence="7">
    <location>
        <position position="70"/>
    </location>
</feature>
<dbReference type="InterPro" id="IPR019757">
    <property type="entry name" value="Pept_S26A_signal_pept_1_Lys-AS"/>
</dbReference>